<gene>
    <name evidence="2" type="ORF">E7M96_02870</name>
</gene>
<feature type="signal peptide" evidence="1">
    <location>
        <begin position="1"/>
        <end position="22"/>
    </location>
</feature>
<evidence type="ECO:0000256" key="1">
    <source>
        <dbReference type="SAM" id="SignalP"/>
    </source>
</evidence>
<accession>A0A5T1DVM2</accession>
<evidence type="ECO:0008006" key="3">
    <source>
        <dbReference type="Google" id="ProtNLM"/>
    </source>
</evidence>
<proteinExistence type="predicted"/>
<dbReference type="RefSeq" id="WP_038401093.1">
    <property type="nucleotide sequence ID" value="NZ_CUJY01000001.1"/>
</dbReference>
<comment type="caution">
    <text evidence="2">The sequence shown here is derived from an EMBL/GenBank/DDBJ whole genome shotgun (WGS) entry which is preliminary data.</text>
</comment>
<dbReference type="EMBL" id="AACJNO010000002">
    <property type="protein sequence ID" value="EAK8319525.1"/>
    <property type="molecule type" value="Genomic_DNA"/>
</dbReference>
<evidence type="ECO:0000313" key="2">
    <source>
        <dbReference type="EMBL" id="EAK8319525.1"/>
    </source>
</evidence>
<reference evidence="2" key="1">
    <citation type="submission" date="2019-04" db="EMBL/GenBank/DDBJ databases">
        <authorList>
            <person name="Ashton P.M."/>
            <person name="Dallman T."/>
            <person name="Nair S."/>
            <person name="De Pinna E."/>
            <person name="Peters T."/>
            <person name="Grant K."/>
        </authorList>
    </citation>
    <scope>NUCLEOTIDE SEQUENCE</scope>
    <source>
        <strain evidence="2">OXC2273</strain>
    </source>
</reference>
<protein>
    <recommendedName>
        <fullName evidence="3">Periplasmic protein</fullName>
    </recommendedName>
</protein>
<sequence>MKGIISGVCAIALLISANTLNADYNAKLPIEVKSKNTQHALKTVKTEDYISLCSKVEKLNRWAFYTSLCDQNYFLTLEGKNKIQEKQKIRKIIKQLNKTIATSKKRMNDKNFTRFEDADLKVYYSSLATKNILETILDEDFIKVTGGFDTSLFKEDFDIIEYGKGIEAVYKNITNGEKQKFALIRERAKEYECLFQI</sequence>
<feature type="chain" id="PRO_5024965054" description="Periplasmic protein" evidence="1">
    <location>
        <begin position="23"/>
        <end position="197"/>
    </location>
</feature>
<organism evidence="2">
    <name type="scientific">Campylobacter jejuni</name>
    <dbReference type="NCBI Taxonomy" id="197"/>
    <lineage>
        <taxon>Bacteria</taxon>
        <taxon>Pseudomonadati</taxon>
        <taxon>Campylobacterota</taxon>
        <taxon>Epsilonproteobacteria</taxon>
        <taxon>Campylobacterales</taxon>
        <taxon>Campylobacteraceae</taxon>
        <taxon>Campylobacter</taxon>
    </lineage>
</organism>
<name>A0A5T1DVM2_CAMJU</name>
<dbReference type="AlphaFoldDB" id="A0A5T1DVM2"/>
<keyword evidence="1" id="KW-0732">Signal</keyword>